<dbReference type="GO" id="GO:0016139">
    <property type="term" value="P:glycoside catabolic process"/>
    <property type="evidence" value="ECO:0007669"/>
    <property type="project" value="TreeGrafter"/>
</dbReference>
<dbReference type="InterPro" id="IPR013780">
    <property type="entry name" value="Glyco_hydro_b"/>
</dbReference>
<evidence type="ECO:0000313" key="12">
    <source>
        <dbReference type="Proteomes" id="UP000027661"/>
    </source>
</evidence>
<sequence>MKAKHFLLASALLLWTGVLEAQTYQVPVSEKNEKMQEGEFEPTWESLQNYKVPEWFRNAKFGIWAHWGPQCVEGSGDWMARSLYLEGSREYKHHVEHYGHPSEVGFKDILPLFKAEKWDPDKLVSFYKKIGAQYFFALGNHHDNYDLWDSQYQEWNSVNIGPKKDILAGWAEAAKKNGLPFGISFHADHAWSWYEPAQRYDRHGEKAGVPYDGCLTKEDGKGKWWEGYDPQKLYAQNHPLSAGSWADGMIHRQWAWGNGVCIPTQEYVTNFYDRTVDAINRYNPDLIYFDVTGVPFYPISDAGLKIAAHFYNHNMVVRKGDFSAVMFGKILTDEQRKALVWDVERGSPNSIYEEPWQTCSCLGGWHYDTRLAENGWYKSASDVVKLLVDVVSKNGNLLLSVPLRADGTFDEKEEAILNEFGDWMSMNKEAIYDTRPWKVFGEGPIANADIKINAQGFNEGAYTKATASEIRFTQTKKYLYATVLAWPEEKQVVIQSLATGSELYPDKITKIELLGYGKVSFTRTAQGVVIDMPDVQLNKIAPVFKIKK</sequence>
<dbReference type="Pfam" id="PF01120">
    <property type="entry name" value="Alpha_L_fucos"/>
    <property type="match status" value="1"/>
</dbReference>
<organism evidence="11 12">
    <name type="scientific">Phocaeicola vulgatus str. 3975 RP4</name>
    <dbReference type="NCBI Taxonomy" id="1339352"/>
    <lineage>
        <taxon>Bacteria</taxon>
        <taxon>Pseudomonadati</taxon>
        <taxon>Bacteroidota</taxon>
        <taxon>Bacteroidia</taxon>
        <taxon>Bacteroidales</taxon>
        <taxon>Bacteroidaceae</taxon>
        <taxon>Phocaeicola</taxon>
    </lineage>
</organism>
<evidence type="ECO:0000256" key="7">
    <source>
        <dbReference type="PIRSR" id="PIRSR001092-1"/>
    </source>
</evidence>
<dbReference type="PANTHER" id="PTHR10030:SF37">
    <property type="entry name" value="ALPHA-L-FUCOSIDASE-RELATED"/>
    <property type="match status" value="1"/>
</dbReference>
<comment type="similarity">
    <text evidence="2">Belongs to the glycosyl hydrolase 29 family.</text>
</comment>
<evidence type="ECO:0000259" key="9">
    <source>
        <dbReference type="Pfam" id="PF01120"/>
    </source>
</evidence>
<dbReference type="SMART" id="SM00812">
    <property type="entry name" value="Alpha_L_fucos"/>
    <property type="match status" value="1"/>
</dbReference>
<evidence type="ECO:0000256" key="2">
    <source>
        <dbReference type="ARBA" id="ARBA00007951"/>
    </source>
</evidence>
<dbReference type="SUPFAM" id="SSF51445">
    <property type="entry name" value="(Trans)glycosidases"/>
    <property type="match status" value="1"/>
</dbReference>
<comment type="function">
    <text evidence="1">Alpha-L-fucosidase is responsible for hydrolyzing the alpha-1,6-linked fucose joined to the reducing-end N-acetylglucosamine of the carbohydrate moieties of glycoproteins.</text>
</comment>
<dbReference type="InterPro" id="IPR031919">
    <property type="entry name" value="Fucosidase_C"/>
</dbReference>
<dbReference type="Gene3D" id="3.20.20.80">
    <property type="entry name" value="Glycosidases"/>
    <property type="match status" value="1"/>
</dbReference>
<feature type="site" description="May be important for catalysis" evidence="7">
    <location>
        <position position="359"/>
    </location>
</feature>
<dbReference type="RefSeq" id="WP_016270892.1">
    <property type="nucleotide sequence ID" value="NZ_JNHM01000053.1"/>
</dbReference>
<feature type="domain" description="Glycoside hydrolase family 29 N-terminal" evidence="9">
    <location>
        <begin position="30"/>
        <end position="429"/>
    </location>
</feature>
<proteinExistence type="inferred from homology"/>
<dbReference type="InterPro" id="IPR016286">
    <property type="entry name" value="FUC_metazoa-typ"/>
</dbReference>
<dbReference type="InterPro" id="IPR017853">
    <property type="entry name" value="GH"/>
</dbReference>
<dbReference type="GO" id="GO:0005764">
    <property type="term" value="C:lysosome"/>
    <property type="evidence" value="ECO:0007669"/>
    <property type="project" value="TreeGrafter"/>
</dbReference>
<reference evidence="11 12" key="1">
    <citation type="submission" date="2014-04" db="EMBL/GenBank/DDBJ databases">
        <authorList>
            <person name="Sears C."/>
            <person name="Carroll K."/>
            <person name="Sack B.R."/>
            <person name="Qadri F."/>
            <person name="Myers L.L."/>
            <person name="Chung G.-T."/>
            <person name="Escheverria P."/>
            <person name="Fraser C.M."/>
            <person name="Sadzewicz L."/>
            <person name="Shefchek K.A."/>
            <person name="Tallon L."/>
            <person name="Das S.P."/>
            <person name="Daugherty S."/>
            <person name="Mongodin E.F."/>
        </authorList>
    </citation>
    <scope>NUCLEOTIDE SEQUENCE [LARGE SCALE GENOMIC DNA]</scope>
    <source>
        <strain evidence="11 12">3975 RP4</strain>
    </source>
</reference>
<dbReference type="GO" id="GO:0004560">
    <property type="term" value="F:alpha-L-fucosidase activity"/>
    <property type="evidence" value="ECO:0007669"/>
    <property type="project" value="InterPro"/>
</dbReference>
<feature type="signal peptide" evidence="8">
    <location>
        <begin position="1"/>
        <end position="21"/>
    </location>
</feature>
<evidence type="ECO:0000259" key="10">
    <source>
        <dbReference type="Pfam" id="PF16757"/>
    </source>
</evidence>
<evidence type="ECO:0000256" key="4">
    <source>
        <dbReference type="ARBA" id="ARBA00022729"/>
    </source>
</evidence>
<evidence type="ECO:0000256" key="6">
    <source>
        <dbReference type="ARBA" id="ARBA00023295"/>
    </source>
</evidence>
<dbReference type="Proteomes" id="UP000027661">
    <property type="component" value="Unassembled WGS sequence"/>
</dbReference>
<dbReference type="Pfam" id="PF16757">
    <property type="entry name" value="Fucosidase_C"/>
    <property type="match status" value="1"/>
</dbReference>
<evidence type="ECO:0000256" key="3">
    <source>
        <dbReference type="ARBA" id="ARBA00012662"/>
    </source>
</evidence>
<evidence type="ECO:0000256" key="5">
    <source>
        <dbReference type="ARBA" id="ARBA00022801"/>
    </source>
</evidence>
<evidence type="ECO:0000256" key="1">
    <source>
        <dbReference type="ARBA" id="ARBA00004071"/>
    </source>
</evidence>
<name>A0A069SD86_PHOVU</name>
<keyword evidence="6" id="KW-0326">Glycosidase</keyword>
<dbReference type="Gene3D" id="2.60.40.1180">
    <property type="entry name" value="Golgi alpha-mannosidase II"/>
    <property type="match status" value="1"/>
</dbReference>
<dbReference type="PATRIC" id="fig|1339352.3.peg.2926"/>
<gene>
    <name evidence="11" type="ORF">M099_3058</name>
</gene>
<feature type="domain" description="Alpha-L-fucosidase C-terminal" evidence="10">
    <location>
        <begin position="467"/>
        <end position="546"/>
    </location>
</feature>
<dbReference type="PIRSF" id="PIRSF001092">
    <property type="entry name" value="Alpha-L-fucosidase"/>
    <property type="match status" value="1"/>
</dbReference>
<keyword evidence="5" id="KW-0378">Hydrolase</keyword>
<dbReference type="InterPro" id="IPR000933">
    <property type="entry name" value="Glyco_hydro_29"/>
</dbReference>
<dbReference type="PANTHER" id="PTHR10030">
    <property type="entry name" value="ALPHA-L-FUCOSIDASE"/>
    <property type="match status" value="1"/>
</dbReference>
<dbReference type="EC" id="3.2.1.51" evidence="3"/>
<dbReference type="AlphaFoldDB" id="A0A069SD86"/>
<feature type="chain" id="PRO_5001666396" description="alpha-L-fucosidase" evidence="8">
    <location>
        <begin position="22"/>
        <end position="548"/>
    </location>
</feature>
<protein>
    <recommendedName>
        <fullName evidence="3">alpha-L-fucosidase</fullName>
        <ecNumber evidence="3">3.2.1.51</ecNumber>
    </recommendedName>
</protein>
<dbReference type="InterPro" id="IPR057739">
    <property type="entry name" value="Glyco_hydro_29_N"/>
</dbReference>
<comment type="caution">
    <text evidence="11">The sequence shown here is derived from an EMBL/GenBank/DDBJ whole genome shotgun (WGS) entry which is preliminary data.</text>
</comment>
<dbReference type="EMBL" id="JNHM01000053">
    <property type="protein sequence ID" value="KDS51811.1"/>
    <property type="molecule type" value="Genomic_DNA"/>
</dbReference>
<keyword evidence="4 8" id="KW-0732">Signal</keyword>
<dbReference type="GO" id="GO:0006004">
    <property type="term" value="P:fucose metabolic process"/>
    <property type="evidence" value="ECO:0007669"/>
    <property type="project" value="InterPro"/>
</dbReference>
<evidence type="ECO:0000313" key="11">
    <source>
        <dbReference type="EMBL" id="KDS51811.1"/>
    </source>
</evidence>
<evidence type="ECO:0000256" key="8">
    <source>
        <dbReference type="SAM" id="SignalP"/>
    </source>
</evidence>
<accession>A0A069SD86</accession>